<sequence length="268" mass="30088">MAAGAGCWYRRRRTVVGLFSDGRNKPPANGQHAKKRSIRRRENSSRRSEAGWFAASTFFRARRRFPEVDVADQSHTPRFQHLESILETQLHTDCLFNHTYTMATSFRPALLSRQLLAQRQSMALRSFHASPTRAILPPLPQVIKGTVNDAATVPDASYAHGSYHWSFERLISAGLIPLTIAPFAAGSLNPVMDGLFISTILIHSHIGFQSCIIDYFPTKRVPKTRKFSMWALNAATILAGIGFYEFETNDVGLTEGVKRIWQAKKADL</sequence>
<evidence type="ECO:0000256" key="8">
    <source>
        <dbReference type="ARBA" id="ARBA00023128"/>
    </source>
</evidence>
<dbReference type="GO" id="GO:0048039">
    <property type="term" value="F:ubiquinone binding"/>
    <property type="evidence" value="ECO:0007669"/>
    <property type="project" value="TreeGrafter"/>
</dbReference>
<protein>
    <recommendedName>
        <fullName evidence="12">Succinate dehydrogenase [ubiquinone] cytochrome b small subunit</fullName>
    </recommendedName>
</protein>
<dbReference type="GO" id="GO:0020037">
    <property type="term" value="F:heme binding"/>
    <property type="evidence" value="ECO:0007669"/>
    <property type="project" value="TreeGrafter"/>
</dbReference>
<dbReference type="FunFam" id="1.20.1300.10:FF:000007">
    <property type="entry name" value="Succinate dehydrogenase [ubiquinone] cytochrome b small subunit"/>
    <property type="match status" value="1"/>
</dbReference>
<keyword evidence="11" id="KW-0408">Iron</keyword>
<dbReference type="AlphaFoldDB" id="A0A4S9TIA6"/>
<keyword evidence="3" id="KW-0813">Transport</keyword>
<dbReference type="PANTHER" id="PTHR13337">
    <property type="entry name" value="SUCCINATE DEHYDROGENASE"/>
    <property type="match status" value="1"/>
</dbReference>
<dbReference type="GO" id="GO:0006099">
    <property type="term" value="P:tricarboxylic acid cycle"/>
    <property type="evidence" value="ECO:0007669"/>
    <property type="project" value="TreeGrafter"/>
</dbReference>
<dbReference type="GO" id="GO:0046872">
    <property type="term" value="F:metal ion binding"/>
    <property type="evidence" value="ECO:0007669"/>
    <property type="project" value="UniProtKB-KW"/>
</dbReference>
<name>A0A4S9TIA6_AURPU</name>
<gene>
    <name evidence="14" type="ORF">D6C90_09301</name>
</gene>
<keyword evidence="6 12" id="KW-0809">Transit peptide</keyword>
<dbReference type="SUPFAM" id="SSF81343">
    <property type="entry name" value="Fumarate reductase respiratory complex transmembrane subunits"/>
    <property type="match status" value="1"/>
</dbReference>
<evidence type="ECO:0000256" key="7">
    <source>
        <dbReference type="ARBA" id="ARBA00022989"/>
    </source>
</evidence>
<reference evidence="14 15" key="1">
    <citation type="submission" date="2018-10" db="EMBL/GenBank/DDBJ databases">
        <title>Fifty Aureobasidium pullulans genomes reveal a recombining polyextremotolerant generalist.</title>
        <authorList>
            <person name="Gostincar C."/>
            <person name="Turk M."/>
            <person name="Zajc J."/>
            <person name="Gunde-Cimerman N."/>
        </authorList>
    </citation>
    <scope>NUCLEOTIDE SEQUENCE [LARGE SCALE GENOMIC DNA]</scope>
    <source>
        <strain evidence="14 15">EXF-3844</strain>
    </source>
</reference>
<keyword evidence="5 12" id="KW-0999">Mitochondrion inner membrane</keyword>
<keyword evidence="11" id="KW-0479">Metal-binding</keyword>
<dbReference type="EMBL" id="QZBN01001466">
    <property type="protein sequence ID" value="THZ23765.1"/>
    <property type="molecule type" value="Genomic_DNA"/>
</dbReference>
<comment type="caution">
    <text evidence="14">The sequence shown here is derived from an EMBL/GenBank/DDBJ whole genome shotgun (WGS) entry which is preliminary data.</text>
</comment>
<evidence type="ECO:0000256" key="13">
    <source>
        <dbReference type="SAM" id="MobiDB-lite"/>
    </source>
</evidence>
<dbReference type="GO" id="GO:0098796">
    <property type="term" value="C:membrane protein complex"/>
    <property type="evidence" value="ECO:0007669"/>
    <property type="project" value="UniProtKB-ARBA"/>
</dbReference>
<feature type="binding site" evidence="10">
    <location>
        <position position="215"/>
    </location>
    <ligand>
        <name>a ubiquinone</name>
        <dbReference type="ChEBI" id="CHEBI:16389"/>
        <note>ligand shared with IP/SDHB</note>
    </ligand>
</feature>
<organism evidence="14 15">
    <name type="scientific">Aureobasidium pullulans</name>
    <name type="common">Black yeast</name>
    <name type="synonym">Pullularia pullulans</name>
    <dbReference type="NCBI Taxonomy" id="5580"/>
    <lineage>
        <taxon>Eukaryota</taxon>
        <taxon>Fungi</taxon>
        <taxon>Dikarya</taxon>
        <taxon>Ascomycota</taxon>
        <taxon>Pezizomycotina</taxon>
        <taxon>Dothideomycetes</taxon>
        <taxon>Dothideomycetidae</taxon>
        <taxon>Dothideales</taxon>
        <taxon>Saccotheciaceae</taxon>
        <taxon>Aureobasidium</taxon>
    </lineage>
</organism>
<evidence type="ECO:0000256" key="1">
    <source>
        <dbReference type="ARBA" id="ARBA00004448"/>
    </source>
</evidence>
<dbReference type="Pfam" id="PF05328">
    <property type="entry name" value="CybS"/>
    <property type="match status" value="1"/>
</dbReference>
<feature type="binding site" description="axial binding residue" evidence="11">
    <location>
        <position position="203"/>
    </location>
    <ligand>
        <name>heme b</name>
        <dbReference type="ChEBI" id="CHEBI:60344"/>
        <note>ligand shared with SDHC</note>
    </ligand>
    <ligandPart>
        <name>Fe</name>
        <dbReference type="ChEBI" id="CHEBI:18248"/>
    </ligandPart>
</feature>
<feature type="region of interest" description="Disordered" evidence="13">
    <location>
        <begin position="19"/>
        <end position="44"/>
    </location>
</feature>
<evidence type="ECO:0000256" key="6">
    <source>
        <dbReference type="ARBA" id="ARBA00022946"/>
    </source>
</evidence>
<evidence type="ECO:0000313" key="15">
    <source>
        <dbReference type="Proteomes" id="UP000310121"/>
    </source>
</evidence>
<dbReference type="CDD" id="cd03496">
    <property type="entry name" value="SQR_TypeC_CybS"/>
    <property type="match status" value="1"/>
</dbReference>
<dbReference type="InterPro" id="IPR034804">
    <property type="entry name" value="SQR/QFR_C/D"/>
</dbReference>
<dbReference type="GO" id="GO:0005743">
    <property type="term" value="C:mitochondrial inner membrane"/>
    <property type="evidence" value="ECO:0007669"/>
    <property type="project" value="UniProtKB-SubCell"/>
</dbReference>
<dbReference type="PANTHER" id="PTHR13337:SF2">
    <property type="entry name" value="SUCCINATE DEHYDROGENASE [UBIQUINONE] CYTOCHROME B SMALL SUBUNIT, MITOCHONDRIAL"/>
    <property type="match status" value="1"/>
</dbReference>
<evidence type="ECO:0000256" key="3">
    <source>
        <dbReference type="ARBA" id="ARBA00022448"/>
    </source>
</evidence>
<dbReference type="Gene3D" id="1.20.1300.10">
    <property type="entry name" value="Fumarate reductase/succinate dehydrogenase, transmembrane subunit"/>
    <property type="match status" value="1"/>
</dbReference>
<evidence type="ECO:0000256" key="4">
    <source>
        <dbReference type="ARBA" id="ARBA00022692"/>
    </source>
</evidence>
<keyword evidence="4" id="KW-0812">Transmembrane</keyword>
<keyword evidence="9 12" id="KW-0472">Membrane</keyword>
<evidence type="ECO:0000256" key="9">
    <source>
        <dbReference type="ARBA" id="ARBA00023136"/>
    </source>
</evidence>
<evidence type="ECO:0000256" key="11">
    <source>
        <dbReference type="PIRSR" id="PIRSR607992-2"/>
    </source>
</evidence>
<evidence type="ECO:0000313" key="14">
    <source>
        <dbReference type="EMBL" id="THZ23765.1"/>
    </source>
</evidence>
<evidence type="ECO:0000256" key="10">
    <source>
        <dbReference type="PIRSR" id="PIRSR607992-1"/>
    </source>
</evidence>
<evidence type="ECO:0000256" key="5">
    <source>
        <dbReference type="ARBA" id="ARBA00022792"/>
    </source>
</evidence>
<dbReference type="GO" id="GO:0006121">
    <property type="term" value="P:mitochondrial electron transport, succinate to ubiquinone"/>
    <property type="evidence" value="ECO:0007669"/>
    <property type="project" value="TreeGrafter"/>
</dbReference>
<dbReference type="InterPro" id="IPR007992">
    <property type="entry name" value="CybS"/>
</dbReference>
<comment type="subcellular location">
    <subcellularLocation>
        <location evidence="1 12">Mitochondrion inner membrane</location>
        <topology evidence="1 12">Multi-pass membrane protein</topology>
    </subcellularLocation>
</comment>
<keyword evidence="8 12" id="KW-0496">Mitochondrion</keyword>
<evidence type="ECO:0000256" key="12">
    <source>
        <dbReference type="RuleBase" id="RU364031"/>
    </source>
</evidence>
<keyword evidence="7" id="KW-1133">Transmembrane helix</keyword>
<comment type="similarity">
    <text evidence="2 12">Belongs to the CybS family.</text>
</comment>
<evidence type="ECO:0000256" key="2">
    <source>
        <dbReference type="ARBA" id="ARBA00007294"/>
    </source>
</evidence>
<accession>A0A4S9TIA6</accession>
<dbReference type="Proteomes" id="UP000310121">
    <property type="component" value="Unassembled WGS sequence"/>
</dbReference>
<proteinExistence type="inferred from homology"/>